<sequence>MATSSGRYFLSTHFWGPVANWGFVVAGLSEIRKDPERISGRMTGVLCFYSILFMRFAIAVQPRNMLLFACHFCNSSVQAAQLYRLYNYRKNQPPAANVLDAK</sequence>
<evidence type="ECO:0000256" key="6">
    <source>
        <dbReference type="ARBA" id="ARBA00022989"/>
    </source>
</evidence>
<evidence type="ECO:0000256" key="1">
    <source>
        <dbReference type="ARBA" id="ARBA00004448"/>
    </source>
</evidence>
<dbReference type="InParanoid" id="A7AUB7"/>
<dbReference type="InterPro" id="IPR005336">
    <property type="entry name" value="MPC"/>
</dbReference>
<evidence type="ECO:0000313" key="11">
    <source>
        <dbReference type="Proteomes" id="UP000002173"/>
    </source>
</evidence>
<dbReference type="KEGG" id="bbo:BBOV_II005770"/>
<keyword evidence="8" id="KW-0472">Membrane</keyword>
<dbReference type="Pfam" id="PF03650">
    <property type="entry name" value="MPC"/>
    <property type="match status" value="1"/>
</dbReference>
<keyword evidence="4" id="KW-0812">Transmembrane</keyword>
<evidence type="ECO:0000256" key="5">
    <source>
        <dbReference type="ARBA" id="ARBA00022792"/>
    </source>
</evidence>
<evidence type="ECO:0000256" key="4">
    <source>
        <dbReference type="ARBA" id="ARBA00022692"/>
    </source>
</evidence>
<reference evidence="11" key="3">
    <citation type="journal article" date="2021" name="Int. J. Parasitol.">
        <title>Comparative analysis of gene expression between Babesia bovis blood stages and kinetes allowed by improved genome annotation.</title>
        <authorList>
            <person name="Ueti M.W."/>
            <person name="Johnson W.C."/>
            <person name="Kappmeyer L.S."/>
            <person name="Herndon D.R."/>
            <person name="Mousel M.R."/>
            <person name="Reif K.E."/>
            <person name="Taus N.S."/>
            <person name="Ifeonu O.O."/>
            <person name="Silva J.C."/>
            <person name="Suarez C.E."/>
            <person name="Brayton K.A."/>
        </authorList>
    </citation>
    <scope>NUCLEOTIDE SEQUENCE [LARGE SCALE GENOMIC DNA]</scope>
</reference>
<dbReference type="AlphaFoldDB" id="A7AUB7"/>
<keyword evidence="3 9" id="KW-0813">Transport</keyword>
<dbReference type="GO" id="GO:0005743">
    <property type="term" value="C:mitochondrial inner membrane"/>
    <property type="evidence" value="ECO:0007669"/>
    <property type="project" value="UniProtKB-SubCell"/>
</dbReference>
<comment type="similarity">
    <text evidence="2 9">Belongs to the mitochondrial pyruvate carrier (MPC) (TC 2.A.105) family.</text>
</comment>
<keyword evidence="11" id="KW-1185">Reference proteome</keyword>
<keyword evidence="5 9" id="KW-0999">Mitochondrion inner membrane</keyword>
<evidence type="ECO:0000256" key="7">
    <source>
        <dbReference type="ARBA" id="ARBA00023128"/>
    </source>
</evidence>
<comment type="caution">
    <text evidence="10">The sequence shown here is derived from an EMBL/GenBank/DDBJ whole genome shotgun (WGS) entry which is preliminary data.</text>
</comment>
<dbReference type="OMA" id="CTTHFWG"/>
<dbReference type="eggNOG" id="KOG1590">
    <property type="taxonomic scope" value="Eukaryota"/>
</dbReference>
<dbReference type="RefSeq" id="XP_001610096.1">
    <property type="nucleotide sequence ID" value="XM_001610046.1"/>
</dbReference>
<accession>A7AUB7</accession>
<evidence type="ECO:0000256" key="2">
    <source>
        <dbReference type="ARBA" id="ARBA00006416"/>
    </source>
</evidence>
<dbReference type="EMBL" id="AAXT01000003">
    <property type="protein sequence ID" value="EDO06528.1"/>
    <property type="molecule type" value="Genomic_DNA"/>
</dbReference>
<dbReference type="STRING" id="5865.A7AUB7"/>
<reference evidence="11" key="2">
    <citation type="journal article" date="2020" name="Data Brief">
        <title>Transcriptome dataset of Babesia bovis life stages within vertebrate and invertebrate hosts.</title>
        <authorList>
            <person name="Ueti M.W."/>
            <person name="Johnson W.C."/>
            <person name="Kappmeyer L.S."/>
            <person name="Herndon D.R."/>
            <person name="Mousel M.R."/>
            <person name="Reif K.E."/>
            <person name="Taus N.S."/>
            <person name="Ifeonu O.O."/>
            <person name="Silva J.C."/>
            <person name="Suarez C.E."/>
            <person name="Brayton K.A."/>
        </authorList>
    </citation>
    <scope>NUCLEOTIDE SEQUENCE [LARGE SCALE GENOMIC DNA]</scope>
</reference>
<keyword evidence="6" id="KW-1133">Transmembrane helix</keyword>
<evidence type="ECO:0000256" key="8">
    <source>
        <dbReference type="ARBA" id="ARBA00023136"/>
    </source>
</evidence>
<dbReference type="PANTHER" id="PTHR14154">
    <property type="entry name" value="UPF0041 BRAIN PROTEIN 44-RELATED"/>
    <property type="match status" value="1"/>
</dbReference>
<dbReference type="FunCoup" id="A7AUB7">
    <property type="interactions" value="99"/>
</dbReference>
<evidence type="ECO:0000256" key="3">
    <source>
        <dbReference type="ARBA" id="ARBA00022448"/>
    </source>
</evidence>
<evidence type="ECO:0000313" key="10">
    <source>
        <dbReference type="EMBL" id="EDO06528.1"/>
    </source>
</evidence>
<proteinExistence type="inferred from homology"/>
<name>A7AUB7_BABBO</name>
<dbReference type="GO" id="GO:0006850">
    <property type="term" value="P:pyruvate import into mitochondria"/>
    <property type="evidence" value="ECO:0007669"/>
    <property type="project" value="InterPro"/>
</dbReference>
<reference evidence="10 11" key="1">
    <citation type="journal article" date="2007" name="PLoS Pathog.">
        <title>Genome sequence of Babesia bovis and comparative analysis of apicomplexan hemoprotozoa.</title>
        <authorList>
            <person name="Brayton K.A."/>
            <person name="Lau A.O.T."/>
            <person name="Herndon D.R."/>
            <person name="Hannick L."/>
            <person name="Kappmeyer L.S."/>
            <person name="Berens S.J."/>
            <person name="Bidwell S.L."/>
            <person name="Brown W.C."/>
            <person name="Crabtree J."/>
            <person name="Fadrosh D."/>
            <person name="Feldblum T."/>
            <person name="Forberger H.A."/>
            <person name="Haas B.J."/>
            <person name="Howell J.M."/>
            <person name="Khouri H."/>
            <person name="Koo H."/>
            <person name="Mann D.J."/>
            <person name="Norimine J."/>
            <person name="Paulsen I.T."/>
            <person name="Radune D."/>
            <person name="Ren Q."/>
            <person name="Smith R.K. Jr."/>
            <person name="Suarez C.E."/>
            <person name="White O."/>
            <person name="Wortman J.R."/>
            <person name="Knowles D.P. Jr."/>
            <person name="McElwain T.F."/>
            <person name="Nene V.M."/>
        </authorList>
    </citation>
    <scope>NUCLEOTIDE SEQUENCE [LARGE SCALE GENOMIC DNA]</scope>
    <source>
        <strain evidence="10">T2Bo</strain>
    </source>
</reference>
<comment type="subcellular location">
    <subcellularLocation>
        <location evidence="1 9">Mitochondrion inner membrane</location>
        <topology evidence="1 9">Multi-pass membrane protein</topology>
    </subcellularLocation>
</comment>
<protein>
    <recommendedName>
        <fullName evidence="9">Mitochondrial pyruvate carrier</fullName>
    </recommendedName>
</protein>
<dbReference type="VEuPathDB" id="PiroplasmaDB:BBOV_II005770"/>
<keyword evidence="7 9" id="KW-0496">Mitochondrion</keyword>
<dbReference type="GeneID" id="5478329"/>
<dbReference type="Proteomes" id="UP000002173">
    <property type="component" value="Unassembled WGS sequence"/>
</dbReference>
<comment type="function">
    <text evidence="9">Mediates the uptake of pyruvate into mitochondria.</text>
</comment>
<evidence type="ECO:0000256" key="9">
    <source>
        <dbReference type="RuleBase" id="RU363100"/>
    </source>
</evidence>
<gene>
    <name evidence="10" type="ORF">BBOV_II005770</name>
</gene>
<organism evidence="10 11">
    <name type="scientific">Babesia bovis</name>
    <dbReference type="NCBI Taxonomy" id="5865"/>
    <lineage>
        <taxon>Eukaryota</taxon>
        <taxon>Sar</taxon>
        <taxon>Alveolata</taxon>
        <taxon>Apicomplexa</taxon>
        <taxon>Aconoidasida</taxon>
        <taxon>Piroplasmida</taxon>
        <taxon>Babesiidae</taxon>
        <taxon>Babesia</taxon>
    </lineage>
</organism>